<name>A0A1J7I3Z5_LUPAN</name>
<evidence type="ECO:0000313" key="2">
    <source>
        <dbReference type="Proteomes" id="UP000188354"/>
    </source>
</evidence>
<keyword evidence="2" id="KW-1185">Reference proteome</keyword>
<proteinExistence type="predicted"/>
<evidence type="ECO:0000313" key="1">
    <source>
        <dbReference type="EMBL" id="OIW09489.1"/>
    </source>
</evidence>
<sequence length="77" mass="8929">MCSALMKPMSSFIWVIHGYGGFRYSPLWWNELVQALEGYKKRVMSVLTLDQELRLGTTARLVKAKPSREFSKEMMPT</sequence>
<reference evidence="1 2" key="1">
    <citation type="journal article" date="2017" name="Plant Biotechnol. J.">
        <title>A comprehensive draft genome sequence for lupin (Lupinus angustifolius), an emerging health food: insights into plant-microbe interactions and legume evolution.</title>
        <authorList>
            <person name="Hane J.K."/>
            <person name="Ming Y."/>
            <person name="Kamphuis L.G."/>
            <person name="Nelson M.N."/>
            <person name="Garg G."/>
            <person name="Atkins C.A."/>
            <person name="Bayer P.E."/>
            <person name="Bravo A."/>
            <person name="Bringans S."/>
            <person name="Cannon S."/>
            <person name="Edwards D."/>
            <person name="Foley R."/>
            <person name="Gao L.L."/>
            <person name="Harrison M.J."/>
            <person name="Huang W."/>
            <person name="Hurgobin B."/>
            <person name="Li S."/>
            <person name="Liu C.W."/>
            <person name="McGrath A."/>
            <person name="Morahan G."/>
            <person name="Murray J."/>
            <person name="Weller J."/>
            <person name="Jian J."/>
            <person name="Singh K.B."/>
        </authorList>
    </citation>
    <scope>NUCLEOTIDE SEQUENCE [LARGE SCALE GENOMIC DNA]</scope>
    <source>
        <strain evidence="2">cv. Tanjil</strain>
        <tissue evidence="1">Whole plant</tissue>
    </source>
</reference>
<protein>
    <submittedName>
        <fullName evidence="1">Uncharacterized protein</fullName>
    </submittedName>
</protein>
<organism evidence="1 2">
    <name type="scientific">Lupinus angustifolius</name>
    <name type="common">Narrow-leaved blue lupine</name>
    <dbReference type="NCBI Taxonomy" id="3871"/>
    <lineage>
        <taxon>Eukaryota</taxon>
        <taxon>Viridiplantae</taxon>
        <taxon>Streptophyta</taxon>
        <taxon>Embryophyta</taxon>
        <taxon>Tracheophyta</taxon>
        <taxon>Spermatophyta</taxon>
        <taxon>Magnoliopsida</taxon>
        <taxon>eudicotyledons</taxon>
        <taxon>Gunneridae</taxon>
        <taxon>Pentapetalae</taxon>
        <taxon>rosids</taxon>
        <taxon>fabids</taxon>
        <taxon>Fabales</taxon>
        <taxon>Fabaceae</taxon>
        <taxon>Papilionoideae</taxon>
        <taxon>50 kb inversion clade</taxon>
        <taxon>genistoids sensu lato</taxon>
        <taxon>core genistoids</taxon>
        <taxon>Genisteae</taxon>
        <taxon>Lupinus</taxon>
    </lineage>
</organism>
<gene>
    <name evidence="1" type="ORF">TanjilG_22238</name>
</gene>
<dbReference type="AlphaFoldDB" id="A0A1J7I3Z5"/>
<dbReference type="EMBL" id="CM007366">
    <property type="protein sequence ID" value="OIW09489.1"/>
    <property type="molecule type" value="Genomic_DNA"/>
</dbReference>
<dbReference type="Proteomes" id="UP000188354">
    <property type="component" value="Chromosome LG06"/>
</dbReference>
<accession>A0A1J7I3Z5</accession>
<dbReference type="Gramene" id="OIW09489">
    <property type="protein sequence ID" value="OIW09489"/>
    <property type="gene ID" value="TanjilG_22238"/>
</dbReference>